<feature type="coiled-coil region" evidence="1">
    <location>
        <begin position="176"/>
        <end position="215"/>
    </location>
</feature>
<dbReference type="EMBL" id="JAELUQ010000017">
    <property type="protein sequence ID" value="KAG7402709.1"/>
    <property type="molecule type" value="Genomic_DNA"/>
</dbReference>
<sequence>MEPTKRNVGDVDAISQRPVNQAYYRKFGTHSKLRANCTVSNSQDTKNSVNTARRRTGRANSQPYVKDTRRLIDDEIEGDAADTSDSENQPGPTKRKLTDDILEIADVLCTSEAFEASGHPPKRARNMLGRNDASLQQFDESDILVPSTPSSADEGENSIPLGFTDIVKLSLSLGTIGQLKKGLEDAETHAEEAELALIEAQLQEIRAKVEKCTTERVLGDVKRLVRQLQADSHHPAMPHTGNSQADAVIDTIFTNFRAELAKASNSKANNEVMSVVLEYGCKELEALRQSVERCEHQVKVSTKDLEKKQQRVSKWRRTVTLRELCPDAE</sequence>
<feature type="region of interest" description="Disordered" evidence="2">
    <location>
        <begin position="40"/>
        <end position="97"/>
    </location>
</feature>
<accession>A0A8J5TNW3</accession>
<protein>
    <submittedName>
        <fullName evidence="3">Uncharacterized protein</fullName>
    </submittedName>
</protein>
<proteinExistence type="predicted"/>
<evidence type="ECO:0000313" key="5">
    <source>
        <dbReference type="Proteomes" id="UP000694050"/>
    </source>
</evidence>
<evidence type="ECO:0000256" key="1">
    <source>
        <dbReference type="SAM" id="Coils"/>
    </source>
</evidence>
<gene>
    <name evidence="4" type="ORF">Forpe1208_v012115</name>
    <name evidence="3" type="ORF">Forpe1208_v016993</name>
</gene>
<evidence type="ECO:0000256" key="2">
    <source>
        <dbReference type="SAM" id="MobiDB-lite"/>
    </source>
</evidence>
<organism evidence="3 5">
    <name type="scientific">Fusarium oxysporum f. sp. rapae</name>
    <dbReference type="NCBI Taxonomy" id="485398"/>
    <lineage>
        <taxon>Eukaryota</taxon>
        <taxon>Fungi</taxon>
        <taxon>Dikarya</taxon>
        <taxon>Ascomycota</taxon>
        <taxon>Pezizomycotina</taxon>
        <taxon>Sordariomycetes</taxon>
        <taxon>Hypocreomycetidae</taxon>
        <taxon>Hypocreales</taxon>
        <taxon>Nectriaceae</taxon>
        <taxon>Fusarium</taxon>
        <taxon>Fusarium oxysporum species complex</taxon>
    </lineage>
</organism>
<evidence type="ECO:0000313" key="3">
    <source>
        <dbReference type="EMBL" id="KAG7402709.1"/>
    </source>
</evidence>
<name>A0A8J5TNW3_FUSOX</name>
<comment type="caution">
    <text evidence="3">The sequence shown here is derived from an EMBL/GenBank/DDBJ whole genome shotgun (WGS) entry which is preliminary data.</text>
</comment>
<dbReference type="EMBL" id="JAELUQ010000009">
    <property type="protein sequence ID" value="KAG7408350.1"/>
    <property type="molecule type" value="Genomic_DNA"/>
</dbReference>
<reference evidence="3" key="1">
    <citation type="submission" date="2021-04" db="EMBL/GenBank/DDBJ databases">
        <title>First draft genome resource for Brassicaceae pathogens Fusarium oxysporum f. sp. raphani and Fusarium oxysporum f. sp. rapae.</title>
        <authorList>
            <person name="Asai S."/>
        </authorList>
    </citation>
    <scope>NUCLEOTIDE SEQUENCE</scope>
    <source>
        <strain evidence="3">Tf1208</strain>
    </source>
</reference>
<feature type="compositionally biased region" description="Acidic residues" evidence="2">
    <location>
        <begin position="74"/>
        <end position="85"/>
    </location>
</feature>
<evidence type="ECO:0000313" key="4">
    <source>
        <dbReference type="EMBL" id="KAG7408350.1"/>
    </source>
</evidence>
<dbReference type="AlphaFoldDB" id="A0A8J5TNW3"/>
<keyword evidence="1" id="KW-0175">Coiled coil</keyword>
<feature type="compositionally biased region" description="Polar residues" evidence="2">
    <location>
        <begin position="40"/>
        <end position="51"/>
    </location>
</feature>
<dbReference type="Proteomes" id="UP000694050">
    <property type="component" value="Unassembled WGS sequence"/>
</dbReference>